<name>A0A8J3SNL7_9ACTN</name>
<dbReference type="EMBL" id="BOOJ01000098">
    <property type="protein sequence ID" value="GIH97748.1"/>
    <property type="molecule type" value="Genomic_DNA"/>
</dbReference>
<dbReference type="Proteomes" id="UP000619788">
    <property type="component" value="Unassembled WGS sequence"/>
</dbReference>
<proteinExistence type="predicted"/>
<evidence type="ECO:0000313" key="1">
    <source>
        <dbReference type="EMBL" id="GIH97748.1"/>
    </source>
</evidence>
<sequence length="165" mass="19373">MKSLVMDLAEVGCQDRYLIRDREGKFPILMEEILAEANIRIVLTGIQIPRMNAVMERWVQSYHRELLDRCLVWNECHLCHALREYECFYNRHRVHQALNQAAPSRTVPARSWIRRELLSWEYIDGTDSAGSSTSIHMLLELHGCSFRQTQSRLSAICLFLSRQRP</sequence>
<dbReference type="Gene3D" id="3.30.420.10">
    <property type="entry name" value="Ribonuclease H-like superfamily/Ribonuclease H"/>
    <property type="match status" value="1"/>
</dbReference>
<comment type="caution">
    <text evidence="1">The sequence shown here is derived from an EMBL/GenBank/DDBJ whole genome shotgun (WGS) entry which is preliminary data.</text>
</comment>
<reference evidence="1 2" key="1">
    <citation type="submission" date="2021-01" db="EMBL/GenBank/DDBJ databases">
        <title>Whole genome shotgun sequence of Planobispora siamensis NBRC 107568.</title>
        <authorList>
            <person name="Komaki H."/>
            <person name="Tamura T."/>
        </authorList>
    </citation>
    <scope>NUCLEOTIDE SEQUENCE [LARGE SCALE GENOMIC DNA]</scope>
    <source>
        <strain evidence="1 2">NBRC 107568</strain>
    </source>
</reference>
<keyword evidence="2" id="KW-1185">Reference proteome</keyword>
<dbReference type="GO" id="GO:0003676">
    <property type="term" value="F:nucleic acid binding"/>
    <property type="evidence" value="ECO:0007669"/>
    <property type="project" value="InterPro"/>
</dbReference>
<dbReference type="SUPFAM" id="SSF53098">
    <property type="entry name" value="Ribonuclease H-like"/>
    <property type="match status" value="1"/>
</dbReference>
<dbReference type="InterPro" id="IPR012337">
    <property type="entry name" value="RNaseH-like_sf"/>
</dbReference>
<dbReference type="InterPro" id="IPR036397">
    <property type="entry name" value="RNaseH_sf"/>
</dbReference>
<organism evidence="1 2">
    <name type="scientific">Planobispora siamensis</name>
    <dbReference type="NCBI Taxonomy" id="936338"/>
    <lineage>
        <taxon>Bacteria</taxon>
        <taxon>Bacillati</taxon>
        <taxon>Actinomycetota</taxon>
        <taxon>Actinomycetes</taxon>
        <taxon>Streptosporangiales</taxon>
        <taxon>Streptosporangiaceae</taxon>
        <taxon>Planobispora</taxon>
    </lineage>
</organism>
<gene>
    <name evidence="1" type="ORF">Psi01_83780</name>
</gene>
<evidence type="ECO:0000313" key="2">
    <source>
        <dbReference type="Proteomes" id="UP000619788"/>
    </source>
</evidence>
<dbReference type="RefSeq" id="WP_204069735.1">
    <property type="nucleotide sequence ID" value="NZ_BOOJ01000098.1"/>
</dbReference>
<dbReference type="AlphaFoldDB" id="A0A8J3SNL7"/>
<accession>A0A8J3SNL7</accession>
<protein>
    <recommendedName>
        <fullName evidence="3">Integrase catalytic domain-containing protein</fullName>
    </recommendedName>
</protein>
<evidence type="ECO:0008006" key="3">
    <source>
        <dbReference type="Google" id="ProtNLM"/>
    </source>
</evidence>